<dbReference type="EMBL" id="MOOB01000013">
    <property type="protein sequence ID" value="OQE89847.1"/>
    <property type="molecule type" value="Genomic_DNA"/>
</dbReference>
<accession>A0A1V6YR97</accession>
<dbReference type="AlphaFoldDB" id="A0A1V6YR97"/>
<comment type="caution">
    <text evidence="1">The sequence shown here is derived from an EMBL/GenBank/DDBJ whole genome shotgun (WGS) entry which is preliminary data.</text>
</comment>
<proteinExistence type="predicted"/>
<dbReference type="Proteomes" id="UP000191691">
    <property type="component" value="Unassembled WGS sequence"/>
</dbReference>
<protein>
    <submittedName>
        <fullName evidence="1">Uncharacterized protein</fullName>
    </submittedName>
</protein>
<organism evidence="1 2">
    <name type="scientific">Penicillium nalgiovense</name>
    <dbReference type="NCBI Taxonomy" id="60175"/>
    <lineage>
        <taxon>Eukaryota</taxon>
        <taxon>Fungi</taxon>
        <taxon>Dikarya</taxon>
        <taxon>Ascomycota</taxon>
        <taxon>Pezizomycotina</taxon>
        <taxon>Eurotiomycetes</taxon>
        <taxon>Eurotiomycetidae</taxon>
        <taxon>Eurotiales</taxon>
        <taxon>Aspergillaceae</taxon>
        <taxon>Penicillium</taxon>
    </lineage>
</organism>
<gene>
    <name evidence="1" type="ORF">PENNAL_c0013G01280</name>
</gene>
<name>A0A1V6YR97_PENNA</name>
<evidence type="ECO:0000313" key="1">
    <source>
        <dbReference type="EMBL" id="OQE89847.1"/>
    </source>
</evidence>
<keyword evidence="2" id="KW-1185">Reference proteome</keyword>
<evidence type="ECO:0000313" key="2">
    <source>
        <dbReference type="Proteomes" id="UP000191691"/>
    </source>
</evidence>
<sequence>MPWSSAKFFIRAMRITNMSSEDKDAKLAAKRVRDEHLLNEAALLSL</sequence>
<reference evidence="2" key="1">
    <citation type="journal article" date="2017" name="Nat. Microbiol.">
        <title>Global analysis of biosynthetic gene clusters reveals vast potential of secondary metabolite production in Penicillium species.</title>
        <authorList>
            <person name="Nielsen J.C."/>
            <person name="Grijseels S."/>
            <person name="Prigent S."/>
            <person name="Ji B."/>
            <person name="Dainat J."/>
            <person name="Nielsen K.F."/>
            <person name="Frisvad J.C."/>
            <person name="Workman M."/>
            <person name="Nielsen J."/>
        </authorList>
    </citation>
    <scope>NUCLEOTIDE SEQUENCE [LARGE SCALE GENOMIC DNA]</scope>
    <source>
        <strain evidence="2">IBT 13039</strain>
    </source>
</reference>